<accession>A0ABV3DCP4</accession>
<dbReference type="PANTHER" id="PTHR30055">
    <property type="entry name" value="HTH-TYPE TRANSCRIPTIONAL REGULATOR RUTR"/>
    <property type="match status" value="1"/>
</dbReference>
<feature type="domain" description="HTH tetR-type" evidence="4">
    <location>
        <begin position="7"/>
        <end position="67"/>
    </location>
</feature>
<keyword evidence="6" id="KW-1185">Reference proteome</keyword>
<feature type="DNA-binding region" description="H-T-H motif" evidence="2">
    <location>
        <begin position="30"/>
        <end position="49"/>
    </location>
</feature>
<dbReference type="PRINTS" id="PR00455">
    <property type="entry name" value="HTHTETR"/>
</dbReference>
<gene>
    <name evidence="5" type="ORF">AB0C36_08425</name>
</gene>
<dbReference type="EMBL" id="JBEZFP010000015">
    <property type="protein sequence ID" value="MEU8133516.1"/>
    <property type="molecule type" value="Genomic_DNA"/>
</dbReference>
<dbReference type="Pfam" id="PF17940">
    <property type="entry name" value="TetR_C_31"/>
    <property type="match status" value="1"/>
</dbReference>
<dbReference type="InterPro" id="IPR009057">
    <property type="entry name" value="Homeodomain-like_sf"/>
</dbReference>
<dbReference type="InterPro" id="IPR041583">
    <property type="entry name" value="TetR_C_31"/>
</dbReference>
<dbReference type="SUPFAM" id="SSF48498">
    <property type="entry name" value="Tetracyclin repressor-like, C-terminal domain"/>
    <property type="match status" value="1"/>
</dbReference>
<sequence>MAHVPASERRPQLIEAAVRLMAREGIAAGSTRAIAAELGVAQATVHYTFGSKRDLYRAVVETLTSEYIDQVAVSALPEGGGFDEQVRTLAHALWARVRAEPGRSTLLTEFTVLALRDPELRDIMRAHERTIERTAADILTGLAAETDQELATPALDIAIHFLTALDGLIQRYLLFQPAPDAEAGSRDGTERSVENKTGTGTDETADGTAEDARRALDVLVETTLGLCRGPRGEGR</sequence>
<feature type="region of interest" description="Disordered" evidence="3">
    <location>
        <begin position="180"/>
        <end position="213"/>
    </location>
</feature>
<dbReference type="SUPFAM" id="SSF46689">
    <property type="entry name" value="Homeodomain-like"/>
    <property type="match status" value="1"/>
</dbReference>
<proteinExistence type="predicted"/>
<dbReference type="InterPro" id="IPR036271">
    <property type="entry name" value="Tet_transcr_reg_TetR-rel_C_sf"/>
</dbReference>
<evidence type="ECO:0000256" key="3">
    <source>
        <dbReference type="SAM" id="MobiDB-lite"/>
    </source>
</evidence>
<dbReference type="Pfam" id="PF00440">
    <property type="entry name" value="TetR_N"/>
    <property type="match status" value="1"/>
</dbReference>
<keyword evidence="1 2" id="KW-0238">DNA-binding</keyword>
<dbReference type="PROSITE" id="PS50977">
    <property type="entry name" value="HTH_TETR_2"/>
    <property type="match status" value="1"/>
</dbReference>
<organism evidence="5 6">
    <name type="scientific">Streptodolium elevatio</name>
    <dbReference type="NCBI Taxonomy" id="3157996"/>
    <lineage>
        <taxon>Bacteria</taxon>
        <taxon>Bacillati</taxon>
        <taxon>Actinomycetota</taxon>
        <taxon>Actinomycetes</taxon>
        <taxon>Kitasatosporales</taxon>
        <taxon>Streptomycetaceae</taxon>
        <taxon>Streptodolium</taxon>
    </lineage>
</organism>
<name>A0ABV3DCP4_9ACTN</name>
<evidence type="ECO:0000313" key="6">
    <source>
        <dbReference type="Proteomes" id="UP001551482"/>
    </source>
</evidence>
<evidence type="ECO:0000313" key="5">
    <source>
        <dbReference type="EMBL" id="MEU8133516.1"/>
    </source>
</evidence>
<evidence type="ECO:0000259" key="4">
    <source>
        <dbReference type="PROSITE" id="PS50977"/>
    </source>
</evidence>
<dbReference type="Proteomes" id="UP001551482">
    <property type="component" value="Unassembled WGS sequence"/>
</dbReference>
<protein>
    <submittedName>
        <fullName evidence="5">TetR/AcrR family transcriptional regulator</fullName>
    </submittedName>
</protein>
<feature type="compositionally biased region" description="Basic and acidic residues" evidence="3">
    <location>
        <begin position="183"/>
        <end position="194"/>
    </location>
</feature>
<evidence type="ECO:0000256" key="2">
    <source>
        <dbReference type="PROSITE-ProRule" id="PRU00335"/>
    </source>
</evidence>
<dbReference type="PANTHER" id="PTHR30055:SF223">
    <property type="entry name" value="HTH-TYPE TRANSCRIPTIONAL REGULATOR UIDR"/>
    <property type="match status" value="1"/>
</dbReference>
<dbReference type="InterPro" id="IPR050109">
    <property type="entry name" value="HTH-type_TetR-like_transc_reg"/>
</dbReference>
<comment type="caution">
    <text evidence="5">The sequence shown here is derived from an EMBL/GenBank/DDBJ whole genome shotgun (WGS) entry which is preliminary data.</text>
</comment>
<dbReference type="InterPro" id="IPR001647">
    <property type="entry name" value="HTH_TetR"/>
</dbReference>
<evidence type="ECO:0000256" key="1">
    <source>
        <dbReference type="ARBA" id="ARBA00023125"/>
    </source>
</evidence>
<dbReference type="Gene3D" id="1.10.357.10">
    <property type="entry name" value="Tetracycline Repressor, domain 2"/>
    <property type="match status" value="1"/>
</dbReference>
<reference evidence="5 6" key="1">
    <citation type="submission" date="2024-06" db="EMBL/GenBank/DDBJ databases">
        <title>The Natural Products Discovery Center: Release of the First 8490 Sequenced Strains for Exploring Actinobacteria Biosynthetic Diversity.</title>
        <authorList>
            <person name="Kalkreuter E."/>
            <person name="Kautsar S.A."/>
            <person name="Yang D."/>
            <person name="Bader C.D."/>
            <person name="Teijaro C.N."/>
            <person name="Fluegel L."/>
            <person name="Davis C.M."/>
            <person name="Simpson J.R."/>
            <person name="Lauterbach L."/>
            <person name="Steele A.D."/>
            <person name="Gui C."/>
            <person name="Meng S."/>
            <person name="Li G."/>
            <person name="Viehrig K."/>
            <person name="Ye F."/>
            <person name="Su P."/>
            <person name="Kiefer A.F."/>
            <person name="Nichols A."/>
            <person name="Cepeda A.J."/>
            <person name="Yan W."/>
            <person name="Fan B."/>
            <person name="Jiang Y."/>
            <person name="Adhikari A."/>
            <person name="Zheng C.-J."/>
            <person name="Schuster L."/>
            <person name="Cowan T.M."/>
            <person name="Smanski M.J."/>
            <person name="Chevrette M.G."/>
            <person name="De Carvalho L.P.S."/>
            <person name="Shen B."/>
        </authorList>
    </citation>
    <scope>NUCLEOTIDE SEQUENCE [LARGE SCALE GENOMIC DNA]</scope>
    <source>
        <strain evidence="5 6">NPDC048946</strain>
    </source>
</reference>
<dbReference type="RefSeq" id="WP_358351120.1">
    <property type="nucleotide sequence ID" value="NZ_JBEZFP010000015.1"/>
</dbReference>